<dbReference type="Gene3D" id="2.60.40.2700">
    <property type="match status" value="1"/>
</dbReference>
<dbReference type="EMBL" id="JAEVHM010000085">
    <property type="protein sequence ID" value="MBM0233559.1"/>
    <property type="molecule type" value="Genomic_DNA"/>
</dbReference>
<keyword evidence="4" id="KW-1185">Reference proteome</keyword>
<evidence type="ECO:0000256" key="1">
    <source>
        <dbReference type="SAM" id="MobiDB-lite"/>
    </source>
</evidence>
<dbReference type="InterPro" id="IPR013783">
    <property type="entry name" value="Ig-like_fold"/>
</dbReference>
<feature type="region of interest" description="Disordered" evidence="1">
    <location>
        <begin position="820"/>
        <end position="845"/>
    </location>
</feature>
<name>A0ABS1XWP6_9ACTN</name>
<feature type="chain" id="PRO_5046975443" description="Ig-like domain-containing protein" evidence="2">
    <location>
        <begin position="36"/>
        <end position="845"/>
    </location>
</feature>
<evidence type="ECO:0008006" key="5">
    <source>
        <dbReference type="Google" id="ProtNLM"/>
    </source>
</evidence>
<organism evidence="3 4">
    <name type="scientific">Micromonospora parastrephiae</name>
    <dbReference type="NCBI Taxonomy" id="2806101"/>
    <lineage>
        <taxon>Bacteria</taxon>
        <taxon>Bacillati</taxon>
        <taxon>Actinomycetota</taxon>
        <taxon>Actinomycetes</taxon>
        <taxon>Micromonosporales</taxon>
        <taxon>Micromonosporaceae</taxon>
        <taxon>Micromonospora</taxon>
    </lineage>
</organism>
<comment type="caution">
    <text evidence="3">The sequence shown here is derived from an EMBL/GenBank/DDBJ whole genome shotgun (WGS) entry which is preliminary data.</text>
</comment>
<proteinExistence type="predicted"/>
<reference evidence="3 4" key="1">
    <citation type="submission" date="2021-01" db="EMBL/GenBank/DDBJ databases">
        <title>Draft genome sequence of Micromonospora sp. strain STR1_7.</title>
        <authorList>
            <person name="Karlyshev A."/>
            <person name="Jawad R."/>
        </authorList>
    </citation>
    <scope>NUCLEOTIDE SEQUENCE [LARGE SCALE GENOMIC DNA]</scope>
    <source>
        <strain evidence="3 4">STR1-7</strain>
    </source>
</reference>
<dbReference type="PROSITE" id="PS51257">
    <property type="entry name" value="PROKAR_LIPOPROTEIN"/>
    <property type="match status" value="1"/>
</dbReference>
<feature type="signal peptide" evidence="2">
    <location>
        <begin position="1"/>
        <end position="35"/>
    </location>
</feature>
<protein>
    <recommendedName>
        <fullName evidence="5">Ig-like domain-containing protein</fullName>
    </recommendedName>
</protein>
<evidence type="ECO:0000313" key="3">
    <source>
        <dbReference type="EMBL" id="MBM0233559.1"/>
    </source>
</evidence>
<gene>
    <name evidence="3" type="ORF">JNW91_17880</name>
</gene>
<keyword evidence="2" id="KW-0732">Signal</keyword>
<dbReference type="Gene3D" id="2.60.40.10">
    <property type="entry name" value="Immunoglobulins"/>
    <property type="match status" value="1"/>
</dbReference>
<evidence type="ECO:0000313" key="4">
    <source>
        <dbReference type="Proteomes" id="UP000601027"/>
    </source>
</evidence>
<sequence>MRTASRTHRRIAALGIAMALACGSAVGLTSATASAAEVAPTDLKTAGQPCAAAAPGPYLNPARLGIAEAITLRGIYSRTGQGGLRADFQVWDVADPERPQQWLVEMGEQSDELFVQLDDTTKQLDGVTYAWRVRVLDGVDASPWSSTCHFTVDRSGGPAPSVTSAEYPAAGWGGASGAIGVPGTFTLTSVSDDTVSYLYTFYSGELPDEYEESRVEAVGLGGSATVGFTPRSSLHHSLTVYAIDRAGNRSERAVYEFSVKETRPSILSAAYPQGMTNPDYNVGVPGAFEMTATVADTALFSWRIDGGGPSGTVPADANGKATAMIAPPRGGRQTLYAHSVTRDGTAHAPRAYQFTVDNAPVLTGDTRGEVTIGSSLTLHLAPRAPQVEAYLYWPEYSSIEERPVVKTTVPARPDGTADLTWTATETGIDGLRIQSRSADGTLSEPRWLNLSIDGAAPQVTRSGSTAAGTTSTFTARSQMAGIVEYVATLNGDEATRQVLKPAATGKVTFSFTTMVIGHNYVVVVARNAAGVQTEKGVDAWTTTDEPQVTSTDFPATGSGRLATGTFTFSSYLPDTVGYLYSINDEPYVRIPARPDGTATLTWTPPADGAYRLNVRRVKTEGFPSAIMYYRFAVTTAVTTVTSATPVAVPSGDLRTITVNGTWLHPQDKVQVTPVGGSPITAWVRTVSADRTTLTAEVDLSLAPVGPASLTLHPYGLLQPVVLANAFTIAPPPPLRSVTPPTITGTAAVGATVTVNPGEWTPTAEDHSYQWSANGVAISGAINPSFKIPLALLGQRLTVEVRAARTRYTTTAATSAATVVVSGERPPSRPIVRPGTPWPDPRRPAA</sequence>
<dbReference type="RefSeq" id="WP_203176659.1">
    <property type="nucleotide sequence ID" value="NZ_JAEVHM010000085.1"/>
</dbReference>
<dbReference type="Proteomes" id="UP000601027">
    <property type="component" value="Unassembled WGS sequence"/>
</dbReference>
<evidence type="ECO:0000256" key="2">
    <source>
        <dbReference type="SAM" id="SignalP"/>
    </source>
</evidence>
<accession>A0ABS1XWP6</accession>